<evidence type="ECO:0000313" key="1">
    <source>
        <dbReference type="EMBL" id="MFC3809754.1"/>
    </source>
</evidence>
<dbReference type="EMBL" id="JBHRYQ010000001">
    <property type="protein sequence ID" value="MFC3809754.1"/>
    <property type="molecule type" value="Genomic_DNA"/>
</dbReference>
<dbReference type="RefSeq" id="WP_379835213.1">
    <property type="nucleotide sequence ID" value="NZ_JBHRYQ010000001.1"/>
</dbReference>
<dbReference type="Proteomes" id="UP001595616">
    <property type="component" value="Unassembled WGS sequence"/>
</dbReference>
<protein>
    <recommendedName>
        <fullName evidence="3">ATP-binding protein</fullName>
    </recommendedName>
</protein>
<evidence type="ECO:0008006" key="3">
    <source>
        <dbReference type="Google" id="ProtNLM"/>
    </source>
</evidence>
<accession>A0ABV7YQY0</accession>
<proteinExistence type="predicted"/>
<organism evidence="1 2">
    <name type="scientific">Lacihabitans lacunae</name>
    <dbReference type="NCBI Taxonomy" id="1028214"/>
    <lineage>
        <taxon>Bacteria</taxon>
        <taxon>Pseudomonadati</taxon>
        <taxon>Bacteroidota</taxon>
        <taxon>Cytophagia</taxon>
        <taxon>Cytophagales</taxon>
        <taxon>Leadbetterellaceae</taxon>
        <taxon>Lacihabitans</taxon>
    </lineage>
</organism>
<comment type="caution">
    <text evidence="1">The sequence shown here is derived from an EMBL/GenBank/DDBJ whole genome shotgun (WGS) entry which is preliminary data.</text>
</comment>
<reference evidence="2" key="1">
    <citation type="journal article" date="2019" name="Int. J. Syst. Evol. Microbiol.">
        <title>The Global Catalogue of Microorganisms (GCM) 10K type strain sequencing project: providing services to taxonomists for standard genome sequencing and annotation.</title>
        <authorList>
            <consortium name="The Broad Institute Genomics Platform"/>
            <consortium name="The Broad Institute Genome Sequencing Center for Infectious Disease"/>
            <person name="Wu L."/>
            <person name="Ma J."/>
        </authorList>
    </citation>
    <scope>NUCLEOTIDE SEQUENCE [LARGE SCALE GENOMIC DNA]</scope>
    <source>
        <strain evidence="2">CECT 7956</strain>
    </source>
</reference>
<sequence length="1211" mass="143926">MKNNLIKSFLSGLLVVSSNEEFQKSLFVDGSLKKALLVSGKIIFEKVAADKFSEFTSKISYKRLVKEIENPNNLNHFLSETIKPSIIKAFQYTKIGYLEKLNELGESKEFINNEEIRLEWLEKDLKEWLVEESIDDSFIDETENSLMNIKNKILLFQGQYKNPEVWESISTYFDQKLFSWFELSFKKTLLNNDNAFKSFEKYYLEKIYKQGEINTGLILEVDSKIGLVNENLEAITELIKNENRLKNENYLNIYENLYLNLENSKPKGRTKIDIFRNRLLGVRASDENNFFEDIYIKRKIDNDLFNNWKNGFNTIIGGKTLSGKSRALYELLKKTTIEEIKYFKAEAFPPSNLNSFFKIEKEVETILVFDNMEKILLWDNNKVEEFLKLFFNYTDNFIVGITNKISEWENICYKYDQFSILKIPNLTEDVIGELNKIEQINNELLDDTIGSYFYPISSRVSEYKNLSEYSKGVLRAYLEISKWRKNHLGEIMLLWQYVHDFEIIKDENLFKKAINEISSLKYWVDIYEENKYITLTDEVFKSITNEILKNYISDNREFKISDFFKERDEILKIFQKETAFKILKVYNTPENHNKLIRFAKDDLKLELMIRYLEQGFQIDSHMYVSMLNLNEETLFNLIDEKSITIPSDDSHIIRAKCRFKNYLESKITIFDFFEKNSPLLEDRIELLRYLAGKCETIKELQFISNFGKKIGSDDLKIGRKIIGIALRAQRKGNNLQKIDLEGVSIDGQFINSINETFLDSNSPKEKEAFSIFWSIIIFSLPHENNRLVFNLIVKEILKLKEFELKGVFFTNVFKYLNDFETAINFIEIVSDDKINSNNLNKLLDLSNKKEDLDKVNDKYKELSLENDKDLYYYTQMLYKLRVFNRRNEAFEFYFEHKNTIFDLYLKSLKPIFRLGFFRAFLDLNPKLHDLKLLIDLEYSIRGLIPSDFSTELFKNSKKNKNHDIIDLIFMLNREFKYKIKSVNRLKNFIDFKELLTNLIDLHPYIDLSNPEIHEFIKFQIKSYLIKKNILSEADFDNIIFLNNTYFKGTEVYISNLEQFLSVIIKRGNYSLIKKVYTFSLGNFWVKVPSKSMKHLLEKRFYIYFDTLNKEELLTELCWLKDHEIKLNNFNKSNNFSLENYVNLLKSISDKKELILFFEILKFNLDGFNRLMLTDFSNGYERKKWFEKRILKNYQNEVKNIGIIISNRGLLK</sequence>
<evidence type="ECO:0000313" key="2">
    <source>
        <dbReference type="Proteomes" id="UP001595616"/>
    </source>
</evidence>
<keyword evidence="2" id="KW-1185">Reference proteome</keyword>
<gene>
    <name evidence="1" type="ORF">ACFOOI_03725</name>
</gene>
<name>A0ABV7YQY0_9BACT</name>